<feature type="transmembrane region" description="Helical" evidence="1">
    <location>
        <begin position="57"/>
        <end position="74"/>
    </location>
</feature>
<organism evidence="2 3">
    <name type="scientific">Pseudomonas paralactis</name>
    <dbReference type="NCBI Taxonomy" id="1615673"/>
    <lineage>
        <taxon>Bacteria</taxon>
        <taxon>Pseudomonadati</taxon>
        <taxon>Pseudomonadota</taxon>
        <taxon>Gammaproteobacteria</taxon>
        <taxon>Pseudomonadales</taxon>
        <taxon>Pseudomonadaceae</taxon>
        <taxon>Pseudomonas</taxon>
    </lineage>
</organism>
<dbReference type="PATRIC" id="fig|1615673.3.peg.1295"/>
<comment type="caution">
    <text evidence="2">The sequence shown here is derived from an EMBL/GenBank/DDBJ whole genome shotgun (WGS) entry which is preliminary data.</text>
</comment>
<sequence>MTQSTHEKIVRVGAAYDILAMAPFALPIVSVWAYALIQWVDLQLGFDSHFSALDPTAMFLLNIGAWAYLVWGVVRWRAPTREHARLSALLRVIVVVVQGVAVSSGASPFLLVLGAVQLLLAVLEFSHRLFERSGAPSSRAEARAY</sequence>
<feature type="transmembrane region" description="Helical" evidence="1">
    <location>
        <begin position="12"/>
        <end position="37"/>
    </location>
</feature>
<protein>
    <submittedName>
        <fullName evidence="2">Uncharacterized protein</fullName>
    </submittedName>
</protein>
<dbReference type="OrthoDB" id="8926562at2"/>
<evidence type="ECO:0000313" key="3">
    <source>
        <dbReference type="Proteomes" id="UP000050852"/>
    </source>
</evidence>
<keyword evidence="1" id="KW-0472">Membrane</keyword>
<dbReference type="EMBL" id="JYLN01000001">
    <property type="protein sequence ID" value="KRP74948.1"/>
    <property type="molecule type" value="Genomic_DNA"/>
</dbReference>
<proteinExistence type="predicted"/>
<accession>A0A0R3AVQ4</accession>
<dbReference type="AlphaFoldDB" id="A0A0R3AVQ4"/>
<evidence type="ECO:0000313" key="2">
    <source>
        <dbReference type="EMBL" id="KRP74948.1"/>
    </source>
</evidence>
<keyword evidence="1" id="KW-0812">Transmembrane</keyword>
<dbReference type="RefSeq" id="WP_057700773.1">
    <property type="nucleotide sequence ID" value="NZ_JYLN01000001.1"/>
</dbReference>
<gene>
    <name evidence="2" type="ORF">TX23_01885</name>
</gene>
<reference evidence="2 3" key="1">
    <citation type="submission" date="2015-02" db="EMBL/GenBank/DDBJ databases">
        <title>Two Pseudomonas sp. nov., isolated from raw milk.</title>
        <authorList>
            <person name="Wenning M."/>
            <person name="von Neubeck M."/>
            <person name="Huptas C."/>
            <person name="Scherer S."/>
        </authorList>
    </citation>
    <scope>NUCLEOTIDE SEQUENCE [LARGE SCALE GENOMIC DNA]</scope>
    <source>
        <strain evidence="2 3">DSM 29164</strain>
    </source>
</reference>
<dbReference type="Proteomes" id="UP000050852">
    <property type="component" value="Unassembled WGS sequence"/>
</dbReference>
<evidence type="ECO:0000256" key="1">
    <source>
        <dbReference type="SAM" id="Phobius"/>
    </source>
</evidence>
<name>A0A0R3AVQ4_9PSED</name>
<keyword evidence="1" id="KW-1133">Transmembrane helix</keyword>